<reference evidence="3" key="2">
    <citation type="journal article" date="2012" name="G3 (Bethesda)">
        <title>Pichia sorbitophila, an interspecies yeast hybrid reveals early steps of genome resolution following polyploidization.</title>
        <authorList>
            <person name="Leh Louis V."/>
            <person name="Despons L."/>
            <person name="Friedrich A."/>
            <person name="Martin T."/>
            <person name="Durrens P."/>
            <person name="Casaregola S."/>
            <person name="Neuveglise C."/>
            <person name="Fairhead C."/>
            <person name="Marck C."/>
            <person name="Cruz J.A."/>
            <person name="Straub M.L."/>
            <person name="Kugler V."/>
            <person name="Sacerdot C."/>
            <person name="Uzunov Z."/>
            <person name="Thierry A."/>
            <person name="Weiss S."/>
            <person name="Bleykasten C."/>
            <person name="De Montigny J."/>
            <person name="Jacques N."/>
            <person name="Jung P."/>
            <person name="Lemaire M."/>
            <person name="Mallet S."/>
            <person name="Morel G."/>
            <person name="Richard G.F."/>
            <person name="Sarkar A."/>
            <person name="Savel G."/>
            <person name="Schacherer J."/>
            <person name="Seret M.L."/>
            <person name="Talla E."/>
            <person name="Samson G."/>
            <person name="Jubin C."/>
            <person name="Poulain J."/>
            <person name="Vacherie B."/>
            <person name="Barbe V."/>
            <person name="Pelletier E."/>
            <person name="Sherman D.J."/>
            <person name="Westhof E."/>
            <person name="Weissenbach J."/>
            <person name="Baret P.V."/>
            <person name="Wincker P."/>
            <person name="Gaillardin C."/>
            <person name="Dujon B."/>
            <person name="Souciet J.L."/>
        </authorList>
    </citation>
    <scope>NUCLEOTIDE SEQUENCE [LARGE SCALE GENOMIC DNA]</scope>
    <source>
        <strain evidence="3">ATCC MYA-4447 / BCRC 22081 / CBS 7064 / NBRC 10061 / NRRL Y-12695</strain>
    </source>
</reference>
<evidence type="ECO:0000313" key="3">
    <source>
        <dbReference type="Proteomes" id="UP000005222"/>
    </source>
</evidence>
<organism evidence="1 3">
    <name type="scientific">Pichia sorbitophila (strain ATCC MYA-4447 / BCRC 22081 / CBS 7064 / NBRC 10061 / NRRL Y-12695)</name>
    <name type="common">Hybrid yeast</name>
    <dbReference type="NCBI Taxonomy" id="559304"/>
    <lineage>
        <taxon>Eukaryota</taxon>
        <taxon>Fungi</taxon>
        <taxon>Dikarya</taxon>
        <taxon>Ascomycota</taxon>
        <taxon>Saccharomycotina</taxon>
        <taxon>Pichiomycetes</taxon>
        <taxon>Debaryomycetaceae</taxon>
        <taxon>Millerozyma</taxon>
    </lineage>
</organism>
<protein>
    <submittedName>
        <fullName evidence="1">Piso0_003672 protein</fullName>
    </submittedName>
</protein>
<sequence length="192" mass="22222">MTVSDDFIISSPYSDSNHLLNIKDLAEPFRIIALALQMFEPIDGQYASQRYDAAFDLERVRKWINEYVKVNGVKFPQTSAYIIAFRSILKDEIINDSQKRAFLSAMDKESHMLANLSGGLLKYWFGVPNPKTNQNLATCWWSSKAEAKRGGNNKPHQKAVMNARTWYKLWRVEEYEFTLSEDAISYSFVEMK</sequence>
<dbReference type="Proteomes" id="UP000005222">
    <property type="component" value="Chromosome G"/>
</dbReference>
<dbReference type="PANTHER" id="PTHR36986:SF1">
    <property type="entry name" value="UPF0643 PROTEIN PB2B2.08"/>
    <property type="match status" value="1"/>
</dbReference>
<accession>G8YJQ8</accession>
<dbReference type="InParanoid" id="G8YJQ8"/>
<dbReference type="Proteomes" id="UP000005222">
    <property type="component" value="Chromosome H"/>
</dbReference>
<dbReference type="STRING" id="559304.G8YJQ8"/>
<reference evidence="1" key="1">
    <citation type="submission" date="2011-10" db="EMBL/GenBank/DDBJ databases">
        <authorList>
            <person name="Genoscope - CEA"/>
        </authorList>
    </citation>
    <scope>NUCLEOTIDE SEQUENCE</scope>
</reference>
<dbReference type="AlphaFoldDB" id="G8YJQ8"/>
<name>G8YJQ8_PICSO</name>
<evidence type="ECO:0000313" key="1">
    <source>
        <dbReference type="EMBL" id="CCE80553.1"/>
    </source>
</evidence>
<gene>
    <name evidence="1" type="primary">Piso0_003672</name>
    <name evidence="1" type="ORF">GNLVRS01_PISO0G17474g</name>
    <name evidence="2" type="ORF">GNLVRS01_PISO0H17475g</name>
</gene>
<proteinExistence type="predicted"/>
<dbReference type="EMBL" id="FO082052">
    <property type="protein sequence ID" value="CCE81318.1"/>
    <property type="molecule type" value="Genomic_DNA"/>
</dbReference>
<dbReference type="HOGENOM" id="CLU_068116_2_0_1"/>
<dbReference type="eggNOG" id="ENOG502S1N8">
    <property type="taxonomic scope" value="Eukaryota"/>
</dbReference>
<keyword evidence="3" id="KW-1185">Reference proteome</keyword>
<dbReference type="EMBL" id="FO082053">
    <property type="protein sequence ID" value="CCE80553.1"/>
    <property type="molecule type" value="Genomic_DNA"/>
</dbReference>
<dbReference type="PANTHER" id="PTHR36986">
    <property type="entry name" value="UPF0643 PROTEIN PB2B2.08"/>
    <property type="match status" value="1"/>
</dbReference>
<dbReference type="OrthoDB" id="2140489at2759"/>
<evidence type="ECO:0000313" key="2">
    <source>
        <dbReference type="EMBL" id="CCE81318.1"/>
    </source>
</evidence>